<accession>H8IMX3</accession>
<dbReference type="Proteomes" id="UP000008004">
    <property type="component" value="Chromosome"/>
</dbReference>
<dbReference type="AlphaFoldDB" id="H8IMX3"/>
<gene>
    <name evidence="1" type="ordered locus">OCU_27320</name>
</gene>
<sequence length="39" mass="4041">MSCCHAVTELSALASTQFSVDATRRTSRARALADTIAAG</sequence>
<reference evidence="1 2" key="1">
    <citation type="journal article" date="2012" name="J. Bacteriol.">
        <title>Complete genome sequence of Mycobacterium intracellulare strain ATCC 13950T.</title>
        <authorList>
            <person name="Kim B.J."/>
            <person name="Choi B.S."/>
            <person name="Lim J.S."/>
            <person name="Choi I.Y."/>
            <person name="Lee J.H."/>
            <person name="Chun J."/>
            <person name="Kook Y.H."/>
            <person name="Kim B.J."/>
        </authorList>
    </citation>
    <scope>NUCLEOTIDE SEQUENCE [LARGE SCALE GENOMIC DNA]</scope>
    <source>
        <strain evidence="2">ATCC 13950 / DSM 43223 / JCM 6384 / NCTC 13025 / 3600</strain>
    </source>
</reference>
<evidence type="ECO:0000313" key="1">
    <source>
        <dbReference type="EMBL" id="AFC43951.1"/>
    </source>
</evidence>
<proteinExistence type="predicted"/>
<name>H8IMX3_MYCIA</name>
<dbReference type="KEGG" id="mia:OCU_27320"/>
<dbReference type="EMBL" id="CP003322">
    <property type="protein sequence ID" value="AFC43951.1"/>
    <property type="molecule type" value="Genomic_DNA"/>
</dbReference>
<dbReference type="PATRIC" id="fig|487521.10.peg.2746"/>
<organism evidence="1 2">
    <name type="scientific">Mycobacterium intracellulare (strain ATCC 13950 / DSM 43223 / JCM 6384 / NCTC 13025 / 3600)</name>
    <dbReference type="NCBI Taxonomy" id="487521"/>
    <lineage>
        <taxon>Bacteria</taxon>
        <taxon>Bacillati</taxon>
        <taxon>Actinomycetota</taxon>
        <taxon>Actinomycetes</taxon>
        <taxon>Mycobacteriales</taxon>
        <taxon>Mycobacteriaceae</taxon>
        <taxon>Mycobacterium</taxon>
        <taxon>Mycobacterium avium complex (MAC)</taxon>
    </lineage>
</organism>
<dbReference type="HOGENOM" id="CLU_3236275_0_0_11"/>
<evidence type="ECO:0000313" key="2">
    <source>
        <dbReference type="Proteomes" id="UP000008004"/>
    </source>
</evidence>
<protein>
    <submittedName>
        <fullName evidence="1">Uncharacterized protein</fullName>
    </submittedName>
</protein>